<sequence>MLDEARVEIIAVDPQLGLLERHVTMFWSEKDAAAHAANLHAILAERESTEPF</sequence>
<dbReference type="RefSeq" id="WP_286300370.1">
    <property type="nucleotide sequence ID" value="NZ_AP027728.1"/>
</dbReference>
<accession>A0ABM8FW50</accession>
<gene>
    <name evidence="1" type="ORF">GCM10025863_25330</name>
</gene>
<protein>
    <submittedName>
        <fullName evidence="1">Uncharacterized protein</fullName>
    </submittedName>
</protein>
<evidence type="ECO:0000313" key="1">
    <source>
        <dbReference type="EMBL" id="BDZ39919.1"/>
    </source>
</evidence>
<name>A0ABM8FW50_9MICO</name>
<organism evidence="1 2">
    <name type="scientific">Microbacterium suwonense</name>
    <dbReference type="NCBI Taxonomy" id="683047"/>
    <lineage>
        <taxon>Bacteria</taxon>
        <taxon>Bacillati</taxon>
        <taxon>Actinomycetota</taxon>
        <taxon>Actinomycetes</taxon>
        <taxon>Micrococcales</taxon>
        <taxon>Microbacteriaceae</taxon>
        <taxon>Microbacterium</taxon>
    </lineage>
</organism>
<proteinExistence type="predicted"/>
<dbReference type="Proteomes" id="UP001321543">
    <property type="component" value="Chromosome"/>
</dbReference>
<keyword evidence="2" id="KW-1185">Reference proteome</keyword>
<reference evidence="2" key="1">
    <citation type="journal article" date="2019" name="Int. J. Syst. Evol. Microbiol.">
        <title>The Global Catalogue of Microorganisms (GCM) 10K type strain sequencing project: providing services to taxonomists for standard genome sequencing and annotation.</title>
        <authorList>
            <consortium name="The Broad Institute Genomics Platform"/>
            <consortium name="The Broad Institute Genome Sequencing Center for Infectious Disease"/>
            <person name="Wu L."/>
            <person name="Ma J."/>
        </authorList>
    </citation>
    <scope>NUCLEOTIDE SEQUENCE [LARGE SCALE GENOMIC DNA]</scope>
    <source>
        <strain evidence="2">NBRC 106310</strain>
    </source>
</reference>
<dbReference type="EMBL" id="AP027728">
    <property type="protein sequence ID" value="BDZ39919.1"/>
    <property type="molecule type" value="Genomic_DNA"/>
</dbReference>
<evidence type="ECO:0000313" key="2">
    <source>
        <dbReference type="Proteomes" id="UP001321543"/>
    </source>
</evidence>